<dbReference type="OrthoDB" id="5740155at2"/>
<evidence type="ECO:0000313" key="4">
    <source>
        <dbReference type="Proteomes" id="UP000243629"/>
    </source>
</evidence>
<dbReference type="AlphaFoldDB" id="A0A1I4N4C6"/>
<feature type="transmembrane region" description="Helical" evidence="1">
    <location>
        <begin position="6"/>
        <end position="23"/>
    </location>
</feature>
<dbReference type="EMBL" id="FOUI01000001">
    <property type="protein sequence ID" value="SFM10361.1"/>
    <property type="molecule type" value="Genomic_DNA"/>
</dbReference>
<keyword evidence="1" id="KW-0472">Membrane</keyword>
<keyword evidence="4" id="KW-1185">Reference proteome</keyword>
<feature type="domain" description="DUF2489" evidence="2">
    <location>
        <begin position="15"/>
        <end position="141"/>
    </location>
</feature>
<proteinExistence type="predicted"/>
<keyword evidence="1" id="KW-0812">Transmembrane</keyword>
<protein>
    <recommendedName>
        <fullName evidence="2">DUF2489 domain-containing protein</fullName>
    </recommendedName>
</protein>
<gene>
    <name evidence="3" type="ORF">SAMN05216217_10150</name>
</gene>
<evidence type="ECO:0000313" key="3">
    <source>
        <dbReference type="EMBL" id="SFM10361.1"/>
    </source>
</evidence>
<name>A0A1I4N4C6_9GAMM</name>
<dbReference type="RefSeq" id="WP_093471177.1">
    <property type="nucleotide sequence ID" value="NZ_FOUI01000001.1"/>
</dbReference>
<reference evidence="4" key="1">
    <citation type="submission" date="2016-10" db="EMBL/GenBank/DDBJ databases">
        <authorList>
            <person name="Varghese N."/>
            <person name="Submissions S."/>
        </authorList>
    </citation>
    <scope>NUCLEOTIDE SEQUENCE [LARGE SCALE GENOMIC DNA]</scope>
    <source>
        <strain evidence="4">DSM 24213</strain>
    </source>
</reference>
<dbReference type="InterPro" id="IPR019617">
    <property type="entry name" value="DUF2489"/>
</dbReference>
<evidence type="ECO:0000256" key="1">
    <source>
        <dbReference type="SAM" id="Phobius"/>
    </source>
</evidence>
<accession>A0A1I4N4C6</accession>
<keyword evidence="1" id="KW-1133">Transmembrane helix</keyword>
<organism evidence="3 4">
    <name type="scientific">Halopseudomonas yangmingensis</name>
    <dbReference type="NCBI Taxonomy" id="1720063"/>
    <lineage>
        <taxon>Bacteria</taxon>
        <taxon>Pseudomonadati</taxon>
        <taxon>Pseudomonadota</taxon>
        <taxon>Gammaproteobacteria</taxon>
        <taxon>Pseudomonadales</taxon>
        <taxon>Pseudomonadaceae</taxon>
        <taxon>Halopseudomonas</taxon>
    </lineage>
</organism>
<dbReference type="STRING" id="1720063.SAMN05216217_10150"/>
<evidence type="ECO:0000259" key="2">
    <source>
        <dbReference type="Pfam" id="PF10675"/>
    </source>
</evidence>
<dbReference type="Proteomes" id="UP000243629">
    <property type="component" value="Unassembled WGS sequence"/>
</dbReference>
<sequence>MSSTFWLLLAGGLIIGGLGLYAWQLWRQVWRREAHNREQLQARNHRLQEDLRILAGSLLDEQLPLIEGCIRIKVLLDNYQGKQRSSLPDGIFSLIYDATAHIPTHQAWKDLPREQRLAFEQLMMQLEETHRTAIEQAARELLEKLR</sequence>
<dbReference type="Pfam" id="PF10675">
    <property type="entry name" value="DUF2489"/>
    <property type="match status" value="1"/>
</dbReference>